<dbReference type="PANTHER" id="PTHR45749:SF37">
    <property type="entry name" value="OS05G0311600 PROTEIN"/>
    <property type="match status" value="1"/>
</dbReference>
<name>A0AAD4ZEX2_PRUDU</name>
<proteinExistence type="predicted"/>
<dbReference type="PANTHER" id="PTHR45749">
    <property type="match status" value="1"/>
</dbReference>
<organism evidence="2 3">
    <name type="scientific">Prunus dulcis</name>
    <name type="common">Almond</name>
    <name type="synonym">Amygdalus dulcis</name>
    <dbReference type="NCBI Taxonomy" id="3755"/>
    <lineage>
        <taxon>Eukaryota</taxon>
        <taxon>Viridiplantae</taxon>
        <taxon>Streptophyta</taxon>
        <taxon>Embryophyta</taxon>
        <taxon>Tracheophyta</taxon>
        <taxon>Spermatophyta</taxon>
        <taxon>Magnoliopsida</taxon>
        <taxon>eudicotyledons</taxon>
        <taxon>Gunneridae</taxon>
        <taxon>Pentapetalae</taxon>
        <taxon>rosids</taxon>
        <taxon>fabids</taxon>
        <taxon>Rosales</taxon>
        <taxon>Rosaceae</taxon>
        <taxon>Amygdaloideae</taxon>
        <taxon>Amygdaleae</taxon>
        <taxon>Prunus</taxon>
    </lineage>
</organism>
<evidence type="ECO:0000313" key="2">
    <source>
        <dbReference type="EMBL" id="KAI5343314.1"/>
    </source>
</evidence>
<comment type="caution">
    <text evidence="2">The sequence shown here is derived from an EMBL/GenBank/DDBJ whole genome shotgun (WGS) entry which is preliminary data.</text>
</comment>
<feature type="domain" description="DUF4371" evidence="1">
    <location>
        <begin position="1"/>
        <end position="95"/>
    </location>
</feature>
<sequence>MKSSEHIEKVIHKQPKDQILKNLRLKATIESVQWLTFQACAFRGHDESIDSMNRGNFIELIKYTAQWNDKVAEVVLENAPRNAKYTAQSIQKQVLADKIVRVEDTSLLTLKKEISQVLMNYDLQIDKMRGQGYDGASNMLQLALVAQLKDVAPILLLFSTLNSIINLITAFPKRHVVETLIKDGASNSIRGEANVRSTKDALHKLRLEGWDTFFEEVESFCKKHDIDIPDMNAPYKVEGQLGHSCPTSVRCRTRTGSGSDSKAEFGSGLVKYLADSLIVYIEKELSVNIDSDSIIKDFDTLKERRVQLH</sequence>
<protein>
    <recommendedName>
        <fullName evidence="1">DUF4371 domain-containing protein</fullName>
    </recommendedName>
</protein>
<dbReference type="AlphaFoldDB" id="A0AAD4ZEX2"/>
<dbReference type="Pfam" id="PF14291">
    <property type="entry name" value="DUF4371"/>
    <property type="match status" value="1"/>
</dbReference>
<reference evidence="2 3" key="1">
    <citation type="journal article" date="2022" name="G3 (Bethesda)">
        <title>Whole-genome sequence and methylome profiling of the almond [Prunus dulcis (Mill.) D.A. Webb] cultivar 'Nonpareil'.</title>
        <authorList>
            <person name="D'Amico-Willman K.M."/>
            <person name="Ouma W.Z."/>
            <person name="Meulia T."/>
            <person name="Sideli G.M."/>
            <person name="Gradziel T.M."/>
            <person name="Fresnedo-Ramirez J."/>
        </authorList>
    </citation>
    <scope>NUCLEOTIDE SEQUENCE [LARGE SCALE GENOMIC DNA]</scope>
    <source>
        <strain evidence="2">Clone GOH B32 T37-40</strain>
    </source>
</reference>
<accession>A0AAD4ZEX2</accession>
<evidence type="ECO:0000259" key="1">
    <source>
        <dbReference type="Pfam" id="PF14291"/>
    </source>
</evidence>
<evidence type="ECO:0000313" key="3">
    <source>
        <dbReference type="Proteomes" id="UP001054821"/>
    </source>
</evidence>
<dbReference type="EMBL" id="JAJFAZ020000002">
    <property type="protein sequence ID" value="KAI5343314.1"/>
    <property type="molecule type" value="Genomic_DNA"/>
</dbReference>
<dbReference type="Proteomes" id="UP001054821">
    <property type="component" value="Chromosome 2"/>
</dbReference>
<keyword evidence="3" id="KW-1185">Reference proteome</keyword>
<gene>
    <name evidence="2" type="ORF">L3X38_011190</name>
</gene>
<dbReference type="InterPro" id="IPR025398">
    <property type="entry name" value="DUF4371"/>
</dbReference>